<keyword evidence="1" id="KW-0812">Transmembrane</keyword>
<evidence type="ECO:0000313" key="3">
    <source>
        <dbReference type="Proteomes" id="UP001597510"/>
    </source>
</evidence>
<feature type="transmembrane region" description="Helical" evidence="1">
    <location>
        <begin position="52"/>
        <end position="72"/>
    </location>
</feature>
<comment type="caution">
    <text evidence="2">The sequence shown here is derived from an EMBL/GenBank/DDBJ whole genome shotgun (WGS) entry which is preliminary data.</text>
</comment>
<dbReference type="RefSeq" id="WP_340235402.1">
    <property type="nucleotide sequence ID" value="NZ_JBBEWC010000004.1"/>
</dbReference>
<dbReference type="Proteomes" id="UP001597510">
    <property type="component" value="Unassembled WGS sequence"/>
</dbReference>
<dbReference type="NCBIfam" id="NF041635">
    <property type="entry name" value="STM3941_fam"/>
    <property type="match status" value="1"/>
</dbReference>
<proteinExistence type="predicted"/>
<gene>
    <name evidence="2" type="ORF">ACFSR2_03795</name>
</gene>
<protein>
    <submittedName>
        <fullName evidence="2">STM3941 family protein</fullName>
    </submittedName>
</protein>
<sequence length="182" mass="19698">MKHTSEETIEIPLNKQRLIILLVSAVAFCGIGIWFTAKPDSFKNGLLGNPTIVSAIGMLSIVVFGLSAIVVVKKITDNKPGLIIDKSGITDNSTGVAAGLIPWKEIKEIKTTKIINQKFITIVLNTPQAATKPAKTDGNKKGSAKSNDNTVMPINIAITTLKYDFNELEAILKTAFEKYKKA</sequence>
<evidence type="ECO:0000313" key="2">
    <source>
        <dbReference type="EMBL" id="MFD2519993.1"/>
    </source>
</evidence>
<dbReference type="InterPro" id="IPR048136">
    <property type="entry name" value="STM3941-like"/>
</dbReference>
<evidence type="ECO:0000256" key="1">
    <source>
        <dbReference type="SAM" id="Phobius"/>
    </source>
</evidence>
<organism evidence="2 3">
    <name type="scientific">Emticicia soli</name>
    <dbReference type="NCBI Taxonomy" id="2027878"/>
    <lineage>
        <taxon>Bacteria</taxon>
        <taxon>Pseudomonadati</taxon>
        <taxon>Bacteroidota</taxon>
        <taxon>Cytophagia</taxon>
        <taxon>Cytophagales</taxon>
        <taxon>Leadbetterellaceae</taxon>
        <taxon>Emticicia</taxon>
    </lineage>
</organism>
<feature type="transmembrane region" description="Helical" evidence="1">
    <location>
        <begin position="18"/>
        <end position="37"/>
    </location>
</feature>
<dbReference type="EMBL" id="JBHULC010000004">
    <property type="protein sequence ID" value="MFD2519993.1"/>
    <property type="molecule type" value="Genomic_DNA"/>
</dbReference>
<keyword evidence="1" id="KW-1133">Transmembrane helix</keyword>
<name>A0ABW5J4A3_9BACT</name>
<accession>A0ABW5J4A3</accession>
<reference evidence="3" key="1">
    <citation type="journal article" date="2019" name="Int. J. Syst. Evol. Microbiol.">
        <title>The Global Catalogue of Microorganisms (GCM) 10K type strain sequencing project: providing services to taxonomists for standard genome sequencing and annotation.</title>
        <authorList>
            <consortium name="The Broad Institute Genomics Platform"/>
            <consortium name="The Broad Institute Genome Sequencing Center for Infectious Disease"/>
            <person name="Wu L."/>
            <person name="Ma J."/>
        </authorList>
    </citation>
    <scope>NUCLEOTIDE SEQUENCE [LARGE SCALE GENOMIC DNA]</scope>
    <source>
        <strain evidence="3">KCTC 52344</strain>
    </source>
</reference>
<keyword evidence="1" id="KW-0472">Membrane</keyword>
<keyword evidence="3" id="KW-1185">Reference proteome</keyword>